<evidence type="ECO:0000313" key="1">
    <source>
        <dbReference type="EMBL" id="KAL2735398.1"/>
    </source>
</evidence>
<protein>
    <submittedName>
        <fullName evidence="1">Uncharacterized protein</fullName>
    </submittedName>
</protein>
<dbReference type="Proteomes" id="UP001607302">
    <property type="component" value="Unassembled WGS sequence"/>
</dbReference>
<keyword evidence="2" id="KW-1185">Reference proteome</keyword>
<gene>
    <name evidence="1" type="ORF">V1478_003038</name>
</gene>
<reference evidence="1 2" key="1">
    <citation type="journal article" date="2024" name="Ann. Entomol. Soc. Am.">
        <title>Genomic analyses of the southern and eastern yellowjacket wasps (Hymenoptera: Vespidae) reveal evolutionary signatures of social life.</title>
        <authorList>
            <person name="Catto M.A."/>
            <person name="Caine P.B."/>
            <person name="Orr S.E."/>
            <person name="Hunt B.G."/>
            <person name="Goodisman M.A.D."/>
        </authorList>
    </citation>
    <scope>NUCLEOTIDE SEQUENCE [LARGE SCALE GENOMIC DNA]</scope>
    <source>
        <strain evidence="1">233</strain>
        <tissue evidence="1">Head and thorax</tissue>
    </source>
</reference>
<accession>A0ABD2BRI9</accession>
<organism evidence="1 2">
    <name type="scientific">Vespula squamosa</name>
    <name type="common">Southern yellow jacket</name>
    <name type="synonym">Wasp</name>
    <dbReference type="NCBI Taxonomy" id="30214"/>
    <lineage>
        <taxon>Eukaryota</taxon>
        <taxon>Metazoa</taxon>
        <taxon>Ecdysozoa</taxon>
        <taxon>Arthropoda</taxon>
        <taxon>Hexapoda</taxon>
        <taxon>Insecta</taxon>
        <taxon>Pterygota</taxon>
        <taxon>Neoptera</taxon>
        <taxon>Endopterygota</taxon>
        <taxon>Hymenoptera</taxon>
        <taxon>Apocrita</taxon>
        <taxon>Aculeata</taxon>
        <taxon>Vespoidea</taxon>
        <taxon>Vespidae</taxon>
        <taxon>Vespinae</taxon>
        <taxon>Vespula</taxon>
    </lineage>
</organism>
<comment type="caution">
    <text evidence="1">The sequence shown here is derived from an EMBL/GenBank/DDBJ whole genome shotgun (WGS) entry which is preliminary data.</text>
</comment>
<proteinExistence type="predicted"/>
<evidence type="ECO:0000313" key="2">
    <source>
        <dbReference type="Proteomes" id="UP001607302"/>
    </source>
</evidence>
<sequence length="172" mass="19308">MGKSVFGRERIVIPETQRIYISRKWPQMEPLIRRHCTLDWNRPERFSAGFIGREIETIPTSITTVEFRSFSMETIGVTRLVAAIHPVFIQGPGLKRWYELCPTKIQVHELRNGLCCVTIGIRSSARPCVISVIDSDSVPQCSGECAFMVTHILGDTKVDSSSDSLITGRGIN</sequence>
<dbReference type="AlphaFoldDB" id="A0ABD2BRI9"/>
<dbReference type="EMBL" id="JAUDFV010000064">
    <property type="protein sequence ID" value="KAL2735398.1"/>
    <property type="molecule type" value="Genomic_DNA"/>
</dbReference>
<name>A0ABD2BRI9_VESSQ</name>